<evidence type="ECO:0000256" key="3">
    <source>
        <dbReference type="PROSITE-ProRule" id="PRU00023"/>
    </source>
</evidence>
<feature type="compositionally biased region" description="Acidic residues" evidence="4">
    <location>
        <begin position="670"/>
        <end position="682"/>
    </location>
</feature>
<dbReference type="PANTHER" id="PTHR24189">
    <property type="entry name" value="MYOTROPHIN"/>
    <property type="match status" value="1"/>
</dbReference>
<proteinExistence type="predicted"/>
<gene>
    <name evidence="5" type="ORF">TPAR_04084</name>
</gene>
<dbReference type="PRINTS" id="PR01415">
    <property type="entry name" value="ANKYRIN"/>
</dbReference>
<dbReference type="STRING" id="94208.A0A2S4KZW4"/>
<dbReference type="Gene3D" id="1.25.40.20">
    <property type="entry name" value="Ankyrin repeat-containing domain"/>
    <property type="match status" value="5"/>
</dbReference>
<evidence type="ECO:0000313" key="5">
    <source>
        <dbReference type="EMBL" id="POR35726.1"/>
    </source>
</evidence>
<evidence type="ECO:0000256" key="1">
    <source>
        <dbReference type="ARBA" id="ARBA00022737"/>
    </source>
</evidence>
<dbReference type="InterPro" id="IPR002110">
    <property type="entry name" value="Ankyrin_rpt"/>
</dbReference>
<sequence>MWRDRRTALQIAAALWEHDVVQTLLGLGADPTSCSPNGYTALHWLLYREEPFDKEKATKIRSNRQLREFQMGQPRFQKSRIAASVKALSQPLSTQISAIDLPCSNGKTPLMFAVRDSPTATKTLLDEGAEPDKRDDRGRTALMHFFLGNFNGRSISILKHLLHAGADSQASNSSGKTVLGYWARRVTSTAMSNLYAGSNSYNKVFHMLASLGALSQRDALVQELTSLHVPLVVASRLGNAQLCWALLDTGTNPDKHGIAATSPLGRNDGSEANDLEDLAWNPVLVALWAKAYVTAAILLAYGADVGFRVPKRKRTKYNEYGVKKVGITPLHLAVGGDDRGDWYGTDVVLCGVSKRSALEMLAKQQKEGYEEFRARENDVESSDSEYEITKFVFSNDSTGAEKVPFDTLFGSTFSPEAPCDPLLEAVISKHQTPAERQEALAEYMLRSGASVNARTQEGITPLLASVGQGRLDLARLLLKHGADPNIAAVGGCTPLMIAARNGRRDLVEALLASGADPDAQLDALAPGECSCATFISWSHFTFSNCHAPLSALVVAAEREHYDTVETLLAHGADANLPIVHHAHGRVPSRRERRRREVDDTPSSSDTELEPKPERWEGRISVGTALTWARGEVRDLLLRHGADPSKEEAIRKCDCPTIGKRKERGLLGRDSDDDYPTNEESDSSTDLPWRRRRSRIKSSSDDNSSMSS</sequence>
<dbReference type="Pfam" id="PF12796">
    <property type="entry name" value="Ank_2"/>
    <property type="match status" value="1"/>
</dbReference>
<accession>A0A2S4KZW4</accession>
<keyword evidence="6" id="KW-1185">Reference proteome</keyword>
<dbReference type="AlphaFoldDB" id="A0A2S4KZW4"/>
<evidence type="ECO:0000313" key="6">
    <source>
        <dbReference type="Proteomes" id="UP000237481"/>
    </source>
</evidence>
<dbReference type="Proteomes" id="UP000237481">
    <property type="component" value="Unassembled WGS sequence"/>
</dbReference>
<protein>
    <submittedName>
        <fullName evidence="5">Uncharacterized protein</fullName>
    </submittedName>
</protein>
<dbReference type="PROSITE" id="PS50297">
    <property type="entry name" value="ANK_REP_REGION"/>
    <property type="match status" value="2"/>
</dbReference>
<comment type="caution">
    <text evidence="5">The sequence shown here is derived from an EMBL/GenBank/DDBJ whole genome shotgun (WGS) entry which is preliminary data.</text>
</comment>
<name>A0A2S4KZW4_9HYPO</name>
<organism evidence="5 6">
    <name type="scientific">Tolypocladium paradoxum</name>
    <dbReference type="NCBI Taxonomy" id="94208"/>
    <lineage>
        <taxon>Eukaryota</taxon>
        <taxon>Fungi</taxon>
        <taxon>Dikarya</taxon>
        <taxon>Ascomycota</taxon>
        <taxon>Pezizomycotina</taxon>
        <taxon>Sordariomycetes</taxon>
        <taxon>Hypocreomycetidae</taxon>
        <taxon>Hypocreales</taxon>
        <taxon>Ophiocordycipitaceae</taxon>
        <taxon>Tolypocladium</taxon>
    </lineage>
</organism>
<dbReference type="SUPFAM" id="SSF48403">
    <property type="entry name" value="Ankyrin repeat"/>
    <property type="match status" value="2"/>
</dbReference>
<feature type="repeat" description="ANK" evidence="3">
    <location>
        <begin position="457"/>
        <end position="489"/>
    </location>
</feature>
<dbReference type="InterPro" id="IPR050745">
    <property type="entry name" value="Multifunctional_regulatory"/>
</dbReference>
<dbReference type="Pfam" id="PF00023">
    <property type="entry name" value="Ank"/>
    <property type="match status" value="2"/>
</dbReference>
<keyword evidence="1" id="KW-0677">Repeat</keyword>
<feature type="repeat" description="ANK" evidence="3">
    <location>
        <begin position="490"/>
        <end position="522"/>
    </location>
</feature>
<reference evidence="5 6" key="1">
    <citation type="submission" date="2018-01" db="EMBL/GenBank/DDBJ databases">
        <title>Harnessing the power of phylogenomics to disentangle the directionality and signatures of interkingdom host jumping in the parasitic fungal genus Tolypocladium.</title>
        <authorList>
            <person name="Quandt C.A."/>
            <person name="Patterson W."/>
            <person name="Spatafora J.W."/>
        </authorList>
    </citation>
    <scope>NUCLEOTIDE SEQUENCE [LARGE SCALE GENOMIC DNA]</scope>
    <source>
        <strain evidence="5 6">NRBC 100945</strain>
    </source>
</reference>
<dbReference type="SMART" id="SM00248">
    <property type="entry name" value="ANK"/>
    <property type="match status" value="10"/>
</dbReference>
<keyword evidence="2 3" id="KW-0040">ANK repeat</keyword>
<evidence type="ECO:0000256" key="4">
    <source>
        <dbReference type="SAM" id="MobiDB-lite"/>
    </source>
</evidence>
<dbReference type="EMBL" id="PKSG01000415">
    <property type="protein sequence ID" value="POR35726.1"/>
    <property type="molecule type" value="Genomic_DNA"/>
</dbReference>
<feature type="compositionally biased region" description="Basic residues" evidence="4">
    <location>
        <begin position="583"/>
        <end position="593"/>
    </location>
</feature>
<evidence type="ECO:0000256" key="2">
    <source>
        <dbReference type="ARBA" id="ARBA00023043"/>
    </source>
</evidence>
<dbReference type="PANTHER" id="PTHR24189:SF50">
    <property type="entry name" value="ANKYRIN REPEAT AND SOCS BOX PROTEIN 2"/>
    <property type="match status" value="1"/>
</dbReference>
<feature type="region of interest" description="Disordered" evidence="4">
    <location>
        <begin position="659"/>
        <end position="707"/>
    </location>
</feature>
<dbReference type="OrthoDB" id="626167at2759"/>
<feature type="region of interest" description="Disordered" evidence="4">
    <location>
        <begin position="583"/>
        <end position="615"/>
    </location>
</feature>
<dbReference type="PROSITE" id="PS50088">
    <property type="entry name" value="ANK_REPEAT"/>
    <property type="match status" value="2"/>
</dbReference>
<dbReference type="InterPro" id="IPR036770">
    <property type="entry name" value="Ankyrin_rpt-contain_sf"/>
</dbReference>